<reference evidence="1" key="1">
    <citation type="submission" date="2018-05" db="EMBL/GenBank/DDBJ databases">
        <authorList>
            <person name="Lanie J.A."/>
            <person name="Ng W.-L."/>
            <person name="Kazmierczak K.M."/>
            <person name="Andrzejewski T.M."/>
            <person name="Davidsen T.M."/>
            <person name="Wayne K.J."/>
            <person name="Tettelin H."/>
            <person name="Glass J.I."/>
            <person name="Rusch D."/>
            <person name="Podicherti R."/>
            <person name="Tsui H.-C.T."/>
            <person name="Winkler M.E."/>
        </authorList>
    </citation>
    <scope>NUCLEOTIDE SEQUENCE</scope>
</reference>
<dbReference type="AlphaFoldDB" id="A0A382THS3"/>
<accession>A0A382THS3</accession>
<protein>
    <submittedName>
        <fullName evidence="1">Uncharacterized protein</fullName>
    </submittedName>
</protein>
<proteinExistence type="predicted"/>
<name>A0A382THS3_9ZZZZ</name>
<organism evidence="1">
    <name type="scientific">marine metagenome</name>
    <dbReference type="NCBI Taxonomy" id="408172"/>
    <lineage>
        <taxon>unclassified sequences</taxon>
        <taxon>metagenomes</taxon>
        <taxon>ecological metagenomes</taxon>
    </lineage>
</organism>
<feature type="non-terminal residue" evidence="1">
    <location>
        <position position="1"/>
    </location>
</feature>
<dbReference type="EMBL" id="UINC01136347">
    <property type="protein sequence ID" value="SVD21057.1"/>
    <property type="molecule type" value="Genomic_DNA"/>
</dbReference>
<evidence type="ECO:0000313" key="1">
    <source>
        <dbReference type="EMBL" id="SVD21057.1"/>
    </source>
</evidence>
<gene>
    <name evidence="1" type="ORF">METZ01_LOCUS373911</name>
</gene>
<sequence length="42" mass="4870">SQAELFSLFLEAISMVPLGADLDPLHYYYSSQEIVHQDETRR</sequence>